<dbReference type="eggNOG" id="ENOG502SKFP">
    <property type="taxonomic scope" value="Eukaryota"/>
</dbReference>
<dbReference type="AlphaFoldDB" id="G2RAR5"/>
<feature type="region of interest" description="Disordered" evidence="1">
    <location>
        <begin position="374"/>
        <end position="424"/>
    </location>
</feature>
<dbReference type="RefSeq" id="XP_003656082.1">
    <property type="nucleotide sequence ID" value="XM_003656034.1"/>
</dbReference>
<dbReference type="GO" id="GO:0051479">
    <property type="term" value="P:mannosylglycerate biosynthetic process"/>
    <property type="evidence" value="ECO:0007669"/>
    <property type="project" value="InterPro"/>
</dbReference>
<dbReference type="OrthoDB" id="10013407at2759"/>
<protein>
    <submittedName>
        <fullName evidence="2">Glycosyltransferase family 55 protein</fullName>
    </submittedName>
</protein>
<dbReference type="STRING" id="578455.G2RAR5"/>
<keyword evidence="3" id="KW-1185">Reference proteome</keyword>
<dbReference type="GO" id="GO:0005737">
    <property type="term" value="C:cytoplasm"/>
    <property type="evidence" value="ECO:0007669"/>
    <property type="project" value="InterPro"/>
</dbReference>
<gene>
    <name evidence="2" type="ORF">THITE_2120465</name>
</gene>
<dbReference type="InterPro" id="IPR029044">
    <property type="entry name" value="Nucleotide-diphossugar_trans"/>
</dbReference>
<name>G2RAR5_THETT</name>
<dbReference type="GO" id="GO:0050504">
    <property type="term" value="F:mannosyl-3-phosphoglycerate synthase activity"/>
    <property type="evidence" value="ECO:0007669"/>
    <property type="project" value="InterPro"/>
</dbReference>
<dbReference type="HOGENOM" id="CLU_028916_0_0_1"/>
<evidence type="ECO:0000256" key="1">
    <source>
        <dbReference type="SAM" id="MobiDB-lite"/>
    </source>
</evidence>
<feature type="compositionally biased region" description="Basic and acidic residues" evidence="1">
    <location>
        <begin position="466"/>
        <end position="484"/>
    </location>
</feature>
<reference evidence="2 3" key="1">
    <citation type="journal article" date="2011" name="Nat. Biotechnol.">
        <title>Comparative genomic analysis of the thermophilic biomass-degrading fungi Myceliophthora thermophila and Thielavia terrestris.</title>
        <authorList>
            <person name="Berka R.M."/>
            <person name="Grigoriev I.V."/>
            <person name="Otillar R."/>
            <person name="Salamov A."/>
            <person name="Grimwood J."/>
            <person name="Reid I."/>
            <person name="Ishmael N."/>
            <person name="John T."/>
            <person name="Darmond C."/>
            <person name="Moisan M.-C."/>
            <person name="Henrissat B."/>
            <person name="Coutinho P.M."/>
            <person name="Lombard V."/>
            <person name="Natvig D.O."/>
            <person name="Lindquist E."/>
            <person name="Schmutz J."/>
            <person name="Lucas S."/>
            <person name="Harris P."/>
            <person name="Powlowski J."/>
            <person name="Bellemare A."/>
            <person name="Taylor D."/>
            <person name="Butler G."/>
            <person name="de Vries R.P."/>
            <person name="Allijn I.E."/>
            <person name="van den Brink J."/>
            <person name="Ushinsky S."/>
            <person name="Storms R."/>
            <person name="Powell A.J."/>
            <person name="Paulsen I.T."/>
            <person name="Elbourne L.D.H."/>
            <person name="Baker S.E."/>
            <person name="Magnuson J."/>
            <person name="LaBoissiere S."/>
            <person name="Clutterbuck A.J."/>
            <person name="Martinez D."/>
            <person name="Wogulis M."/>
            <person name="de Leon A.L."/>
            <person name="Rey M.W."/>
            <person name="Tsang A."/>
        </authorList>
    </citation>
    <scope>NUCLEOTIDE SEQUENCE [LARGE SCALE GENOMIC DNA]</scope>
    <source>
        <strain evidence="3">ATCC 38088 / NRRL 8126</strain>
    </source>
</reference>
<dbReference type="Gene3D" id="3.90.550.10">
    <property type="entry name" value="Spore Coat Polysaccharide Biosynthesis Protein SpsA, Chain A"/>
    <property type="match status" value="2"/>
</dbReference>
<feature type="region of interest" description="Disordered" evidence="1">
    <location>
        <begin position="1"/>
        <end position="27"/>
    </location>
</feature>
<feature type="compositionally biased region" description="Basic and acidic residues" evidence="1">
    <location>
        <begin position="411"/>
        <end position="421"/>
    </location>
</feature>
<dbReference type="Pfam" id="PF09488">
    <property type="entry name" value="Osmo_MPGsynth"/>
    <property type="match status" value="1"/>
</dbReference>
<dbReference type="GeneID" id="11520260"/>
<dbReference type="EMBL" id="CP003012">
    <property type="protein sequence ID" value="AEO69746.1"/>
    <property type="molecule type" value="Genomic_DNA"/>
</dbReference>
<feature type="compositionally biased region" description="Low complexity" evidence="1">
    <location>
        <begin position="1"/>
        <end position="17"/>
    </location>
</feature>
<accession>G2RAR5</accession>
<dbReference type="InterPro" id="IPR012812">
    <property type="entry name" value="Osmo_MPG_synth"/>
</dbReference>
<feature type="region of interest" description="Disordered" evidence="1">
    <location>
        <begin position="466"/>
        <end position="490"/>
    </location>
</feature>
<proteinExistence type="predicted"/>
<dbReference type="KEGG" id="ttt:THITE_2120465"/>
<keyword evidence="2" id="KW-0808">Transferase</keyword>
<sequence length="561" mass="60880">MSATLLSSPLPASHAGPTWAPSSSSFPQIPSLAHTARTAPFNRPGLGNQCYRYRTRPSATRSGKMRLTAPSRSHNFGLLRIAEEVRVVELDAYREGQPTTNSAAGKSTICFSDETLGHVLSNMAVVVPSKDEELSVVRDVISAIPAPCVVILVSNCPRRPSADPYLQQVAMLEEFGGYGRQVVAIHQKDARAAAAFRAAGLPELLDPTDGTIQHGKGEGMLLGIALAAALCPERRYIGFVDADNFNAGSVNEYCRAFAAGFAMSRDPEIEHTMVRLKWASKPKLRQDGRYENVAEGRCSRIVNPWLNRVFAASRGRPSAATALGADAECPFVTTANAGEHAMTMGLALKLRIAAGYAIEPFHFVDLLERGHLLPLSEPEPEPPGQTNGRTIGNKKNDDNRSTVLPTNHRKPAPDRPPRALDRPVSVLQVRTINPHFHRASDEHHIRGMWAAGLGCIYHGLAAYRSAPDEDRDRDRDRDKEKDNDGGGGAIAELREEMVRFADGALPCPRIYPALEDLDMAVFVRELLLKSTTGGKEGQTLSAFGLVDAAVGQEVNGDVHRE</sequence>
<evidence type="ECO:0000313" key="3">
    <source>
        <dbReference type="Proteomes" id="UP000008181"/>
    </source>
</evidence>
<evidence type="ECO:0000313" key="2">
    <source>
        <dbReference type="EMBL" id="AEO69746.1"/>
    </source>
</evidence>
<organism evidence="2 3">
    <name type="scientific">Thermothielavioides terrestris (strain ATCC 38088 / NRRL 8126)</name>
    <name type="common">Thielavia terrestris</name>
    <dbReference type="NCBI Taxonomy" id="578455"/>
    <lineage>
        <taxon>Eukaryota</taxon>
        <taxon>Fungi</taxon>
        <taxon>Dikarya</taxon>
        <taxon>Ascomycota</taxon>
        <taxon>Pezizomycotina</taxon>
        <taxon>Sordariomycetes</taxon>
        <taxon>Sordariomycetidae</taxon>
        <taxon>Sordariales</taxon>
        <taxon>Chaetomiaceae</taxon>
        <taxon>Thermothielavioides</taxon>
        <taxon>Thermothielavioides terrestris</taxon>
    </lineage>
</organism>
<dbReference type="Proteomes" id="UP000008181">
    <property type="component" value="Chromosome 4"/>
</dbReference>